<keyword evidence="7 12" id="KW-0012">Acyltransferase</keyword>
<accession>A0A508WTB3</accession>
<keyword evidence="3 9" id="KW-0812">Transmembrane</keyword>
<evidence type="ECO:0000313" key="12">
    <source>
        <dbReference type="EMBL" id="VTZ58891.1"/>
    </source>
</evidence>
<feature type="region of interest" description="Disordered" evidence="8">
    <location>
        <begin position="258"/>
        <end position="289"/>
    </location>
</feature>
<dbReference type="GO" id="GO:0016746">
    <property type="term" value="F:acyltransferase activity"/>
    <property type="evidence" value="ECO:0007669"/>
    <property type="project" value="UniProtKB-KW"/>
</dbReference>
<name>A0A508WTB3_9HYPH</name>
<evidence type="ECO:0000256" key="1">
    <source>
        <dbReference type="ARBA" id="ARBA00004370"/>
    </source>
</evidence>
<dbReference type="AlphaFoldDB" id="A0A508WTB3"/>
<reference evidence="11 13" key="2">
    <citation type="journal article" date="2018" name="FEMS Microbiol. Ecol.">
        <title>Co-invading symbiotic mutualists of Medicago polymorpha retain high ancestral diversity and contain diverse accessory genomes.</title>
        <authorList>
            <person name="Porter S.S."/>
            <person name="Faber-Hammond J.J."/>
            <person name="Friesen M.L."/>
        </authorList>
    </citation>
    <scope>NUCLEOTIDE SEQUENCE [LARGE SCALE GENOMIC DNA]</scope>
    <source>
        <strain evidence="11 13">Str16</strain>
    </source>
</reference>
<keyword evidence="6 9" id="KW-0472">Membrane</keyword>
<dbReference type="EMBL" id="CABFNB010000001">
    <property type="protein sequence ID" value="VTZ58891.1"/>
    <property type="molecule type" value="Genomic_DNA"/>
</dbReference>
<evidence type="ECO:0000259" key="10">
    <source>
        <dbReference type="SMART" id="SM00563"/>
    </source>
</evidence>
<organism evidence="12">
    <name type="scientific">Sinorhizobium medicae</name>
    <dbReference type="NCBI Taxonomy" id="110321"/>
    <lineage>
        <taxon>Bacteria</taxon>
        <taxon>Pseudomonadati</taxon>
        <taxon>Pseudomonadota</taxon>
        <taxon>Alphaproteobacteria</taxon>
        <taxon>Hyphomicrobiales</taxon>
        <taxon>Rhizobiaceae</taxon>
        <taxon>Sinorhizobium/Ensifer group</taxon>
        <taxon>Sinorhizobium</taxon>
    </lineage>
</organism>
<evidence type="ECO:0000313" key="11">
    <source>
        <dbReference type="EMBL" id="PLU03877.1"/>
    </source>
</evidence>
<evidence type="ECO:0000256" key="3">
    <source>
        <dbReference type="ARBA" id="ARBA00022692"/>
    </source>
</evidence>
<evidence type="ECO:0000256" key="5">
    <source>
        <dbReference type="ARBA" id="ARBA00023098"/>
    </source>
</evidence>
<protein>
    <submittedName>
        <fullName evidence="11">1-acyl-sn-glycerol-3-phosphate acyltransferase</fullName>
    </submittedName>
    <submittedName>
        <fullName evidence="12">Phospholipid/glycerol acyltransferase</fullName>
    </submittedName>
</protein>
<dbReference type="EMBL" id="NBUC01000067">
    <property type="protein sequence ID" value="PLU03877.1"/>
    <property type="molecule type" value="Genomic_DNA"/>
</dbReference>
<dbReference type="GO" id="GO:0006629">
    <property type="term" value="P:lipid metabolic process"/>
    <property type="evidence" value="ECO:0007669"/>
    <property type="project" value="UniProtKB-KW"/>
</dbReference>
<keyword evidence="2 12" id="KW-0808">Transferase</keyword>
<dbReference type="Proteomes" id="UP001190825">
    <property type="component" value="Unassembled WGS sequence"/>
</dbReference>
<dbReference type="SMART" id="SM00563">
    <property type="entry name" value="PlsC"/>
    <property type="match status" value="1"/>
</dbReference>
<evidence type="ECO:0000313" key="13">
    <source>
        <dbReference type="Proteomes" id="UP001190825"/>
    </source>
</evidence>
<evidence type="ECO:0000256" key="4">
    <source>
        <dbReference type="ARBA" id="ARBA00022989"/>
    </source>
</evidence>
<comment type="subcellular location">
    <subcellularLocation>
        <location evidence="1">Membrane</location>
    </subcellularLocation>
</comment>
<dbReference type="OMA" id="MYEDAQG"/>
<evidence type="ECO:0000256" key="6">
    <source>
        <dbReference type="ARBA" id="ARBA00023136"/>
    </source>
</evidence>
<proteinExistence type="predicted"/>
<keyword evidence="13" id="KW-1185">Reference proteome</keyword>
<dbReference type="PANTHER" id="PTHR23063:SF52">
    <property type="entry name" value="LYSOPHOSPHATIDYLCHOLINE ACYLTRANSFERASE"/>
    <property type="match status" value="1"/>
</dbReference>
<sequence>MINWVRVALCGMLLVMISLVLMPVQILCLWLDLRPRRWLPRYWHRVACLLLGLRVRVHGELDRRRPLLLSANHVSWKDILVLSSVADVVFVAKSDVRSWPIFGVLARLQASVFVEREQKRTTGNQVNDIGRRLADGEIVVLFPEGTTSDGNRLLDIKSSLFGAAASAVPQSPTGAVHVQPLAISYTGIHGMPMGRYYRPIAAWPGDIGLLPHLLGVLREGALEVDVDFGEAVDFDRHTKRKEVSRIIEQRIRGMLSDRLRGRSRSTAKGEPIPAVPAVPGVSSDVQRSR</sequence>
<keyword evidence="5" id="KW-0443">Lipid metabolism</keyword>
<dbReference type="GO" id="GO:0016020">
    <property type="term" value="C:membrane"/>
    <property type="evidence" value="ECO:0007669"/>
    <property type="project" value="UniProtKB-SubCell"/>
</dbReference>
<dbReference type="Pfam" id="PF01553">
    <property type="entry name" value="Acyltransferase"/>
    <property type="match status" value="1"/>
</dbReference>
<dbReference type="SUPFAM" id="SSF69593">
    <property type="entry name" value="Glycerol-3-phosphate (1)-acyltransferase"/>
    <property type="match status" value="1"/>
</dbReference>
<dbReference type="PANTHER" id="PTHR23063">
    <property type="entry name" value="PHOSPHOLIPID ACYLTRANSFERASE"/>
    <property type="match status" value="1"/>
</dbReference>
<dbReference type="RefSeq" id="WP_011974254.1">
    <property type="nucleotide sequence ID" value="NZ_ATYC01000022.1"/>
</dbReference>
<reference evidence="12" key="3">
    <citation type="submission" date="2019-06" db="EMBL/GenBank/DDBJ databases">
        <authorList>
            <person name="Le Quere A."/>
            <person name="Colella S."/>
        </authorList>
    </citation>
    <scope>NUCLEOTIDE SEQUENCE</scope>
    <source>
        <strain evidence="12">EmedicaeMD41</strain>
    </source>
</reference>
<gene>
    <name evidence="11" type="ORF">BMJ33_13340</name>
    <name evidence="12" type="ORF">EMEDMD4_10067</name>
</gene>
<dbReference type="CDD" id="cd07989">
    <property type="entry name" value="LPLAT_AGPAT-like"/>
    <property type="match status" value="1"/>
</dbReference>
<feature type="transmembrane region" description="Helical" evidence="9">
    <location>
        <begin position="6"/>
        <end position="31"/>
    </location>
</feature>
<evidence type="ECO:0000256" key="2">
    <source>
        <dbReference type="ARBA" id="ARBA00022679"/>
    </source>
</evidence>
<evidence type="ECO:0000256" key="8">
    <source>
        <dbReference type="SAM" id="MobiDB-lite"/>
    </source>
</evidence>
<keyword evidence="4 9" id="KW-1133">Transmembrane helix</keyword>
<evidence type="ECO:0000256" key="9">
    <source>
        <dbReference type="SAM" id="Phobius"/>
    </source>
</evidence>
<reference evidence="11" key="1">
    <citation type="submission" date="2017-04" db="EMBL/GenBank/DDBJ databases">
        <authorList>
            <person name="Porter S."/>
            <person name="Friesen M.L."/>
            <person name="Faber-Hammond J."/>
        </authorList>
    </citation>
    <scope>NUCLEOTIDE SEQUENCE</scope>
    <source>
        <strain evidence="11">Str16</strain>
    </source>
</reference>
<dbReference type="Proteomes" id="UP000507954">
    <property type="component" value="Unassembled WGS sequence"/>
</dbReference>
<dbReference type="InterPro" id="IPR002123">
    <property type="entry name" value="Plipid/glycerol_acylTrfase"/>
</dbReference>
<feature type="domain" description="Phospholipid/glycerol acyltransferase" evidence="10">
    <location>
        <begin position="67"/>
        <end position="186"/>
    </location>
</feature>
<dbReference type="GeneID" id="61611166"/>
<evidence type="ECO:0000256" key="7">
    <source>
        <dbReference type="ARBA" id="ARBA00023315"/>
    </source>
</evidence>